<comment type="caution">
    <text evidence="1">The sequence shown here is derived from an EMBL/GenBank/DDBJ whole genome shotgun (WGS) entry which is preliminary data.</text>
</comment>
<sequence length="240" mass="25292">MGVIKLSQGDLSRSGANTVIRRLDGDRAVFFELSYRGGPTTCLKRQDVTSTTRRYGLACSAQSSAQTAEGARASNAEKAKAAKLTAKSGLNRNWTGPARKICWCRAGLAQTLADKPPGCSRAPNCLLCLPSASHTIYTIHSDARLALTATARAGTAGTAGTTTGVTTATPHLSHWAVHRTPSTGALTPVKPSIQTRTSTYPSSPSTPLQNQSITHTTCTTTTTTTTTIRFPSPISFSRIL</sequence>
<protein>
    <submittedName>
        <fullName evidence="1">Uncharacterized protein</fullName>
    </submittedName>
</protein>
<name>A0ACC1P9K8_9PEZI</name>
<dbReference type="EMBL" id="JAPDGR010000657">
    <property type="protein sequence ID" value="KAJ2988370.1"/>
    <property type="molecule type" value="Genomic_DNA"/>
</dbReference>
<gene>
    <name evidence="1" type="ORF">NUW58_g4012</name>
</gene>
<dbReference type="Proteomes" id="UP001143856">
    <property type="component" value="Unassembled WGS sequence"/>
</dbReference>
<proteinExistence type="predicted"/>
<accession>A0ACC1P9K8</accession>
<organism evidence="1 2">
    <name type="scientific">Xylaria curta</name>
    <dbReference type="NCBI Taxonomy" id="42375"/>
    <lineage>
        <taxon>Eukaryota</taxon>
        <taxon>Fungi</taxon>
        <taxon>Dikarya</taxon>
        <taxon>Ascomycota</taxon>
        <taxon>Pezizomycotina</taxon>
        <taxon>Sordariomycetes</taxon>
        <taxon>Xylariomycetidae</taxon>
        <taxon>Xylariales</taxon>
        <taxon>Xylariaceae</taxon>
        <taxon>Xylaria</taxon>
    </lineage>
</organism>
<evidence type="ECO:0000313" key="1">
    <source>
        <dbReference type="EMBL" id="KAJ2988370.1"/>
    </source>
</evidence>
<evidence type="ECO:0000313" key="2">
    <source>
        <dbReference type="Proteomes" id="UP001143856"/>
    </source>
</evidence>
<keyword evidence="2" id="KW-1185">Reference proteome</keyword>
<reference evidence="1" key="1">
    <citation type="submission" date="2022-10" db="EMBL/GenBank/DDBJ databases">
        <title>Genome Sequence of Xylaria curta.</title>
        <authorList>
            <person name="Buettner E."/>
        </authorList>
    </citation>
    <scope>NUCLEOTIDE SEQUENCE</scope>
    <source>
        <strain evidence="1">Babe10</strain>
    </source>
</reference>